<keyword evidence="1" id="KW-0472">Membrane</keyword>
<accession>A0A509E6P2</accession>
<sequence length="148" mass="15112">MSAPRIATALVSGLLFGFGLALSGMLDPERVLGFLDIAGAWDPSLAFVLGGAVGVSALAYALKARMAKPVLAPRFEVPTNRRIDGRLLGGAALFGVGWGLAGLCPGPALAGLVLGLPQIALFVAAMLGGMLIHGLTADRLPLQRRARG</sequence>
<protein>
    <recommendedName>
        <fullName evidence="4">Sulphur transport domain-containing protein</fullName>
    </recommendedName>
</protein>
<evidence type="ECO:0008006" key="4">
    <source>
        <dbReference type="Google" id="ProtNLM"/>
    </source>
</evidence>
<feature type="transmembrane region" description="Helical" evidence="1">
    <location>
        <begin position="83"/>
        <end position="103"/>
    </location>
</feature>
<dbReference type="InterPro" id="IPR046513">
    <property type="entry name" value="DUF6691"/>
</dbReference>
<name>A0A509E6P2_9HYPH</name>
<reference evidence="2 3" key="1">
    <citation type="submission" date="2019-06" db="EMBL/GenBank/DDBJ databases">
        <authorList>
            <person name="Rodrigo-Torres L."/>
            <person name="Arahal R. D."/>
            <person name="Lucena T."/>
        </authorList>
    </citation>
    <scope>NUCLEOTIDE SEQUENCE [LARGE SCALE GENOMIC DNA]</scope>
    <source>
        <strain evidence="2 3">SB0023/3</strain>
    </source>
</reference>
<keyword evidence="1" id="KW-0812">Transmembrane</keyword>
<evidence type="ECO:0000256" key="1">
    <source>
        <dbReference type="SAM" id="Phobius"/>
    </source>
</evidence>
<dbReference type="AlphaFoldDB" id="A0A509E6P2"/>
<dbReference type="EMBL" id="CABFPH010000003">
    <property type="protein sequence ID" value="VUD69887.1"/>
    <property type="molecule type" value="Genomic_DNA"/>
</dbReference>
<dbReference type="RefSeq" id="WP_142581479.1">
    <property type="nucleotide sequence ID" value="NZ_CABFPH010000003.1"/>
</dbReference>
<dbReference type="Pfam" id="PF20398">
    <property type="entry name" value="DUF6691"/>
    <property type="match status" value="1"/>
</dbReference>
<proteinExistence type="predicted"/>
<dbReference type="OrthoDB" id="9790409at2"/>
<feature type="transmembrane region" description="Helical" evidence="1">
    <location>
        <begin position="109"/>
        <end position="135"/>
    </location>
</feature>
<evidence type="ECO:0000313" key="2">
    <source>
        <dbReference type="EMBL" id="VUD69887.1"/>
    </source>
</evidence>
<keyword evidence="3" id="KW-1185">Reference proteome</keyword>
<feature type="transmembrane region" description="Helical" evidence="1">
    <location>
        <begin position="45"/>
        <end position="62"/>
    </location>
</feature>
<gene>
    <name evidence="2" type="ORF">MET9862_00447</name>
</gene>
<keyword evidence="1" id="KW-1133">Transmembrane helix</keyword>
<dbReference type="Proteomes" id="UP000410984">
    <property type="component" value="Unassembled WGS sequence"/>
</dbReference>
<organism evidence="2 3">
    <name type="scientific">Methylobacterium symbioticum</name>
    <dbReference type="NCBI Taxonomy" id="2584084"/>
    <lineage>
        <taxon>Bacteria</taxon>
        <taxon>Pseudomonadati</taxon>
        <taxon>Pseudomonadota</taxon>
        <taxon>Alphaproteobacteria</taxon>
        <taxon>Hyphomicrobiales</taxon>
        <taxon>Methylobacteriaceae</taxon>
        <taxon>Methylobacterium</taxon>
    </lineage>
</organism>
<evidence type="ECO:0000313" key="3">
    <source>
        <dbReference type="Proteomes" id="UP000410984"/>
    </source>
</evidence>